<dbReference type="PROSITE" id="PS00067">
    <property type="entry name" value="3HCDH"/>
    <property type="match status" value="1"/>
</dbReference>
<evidence type="ECO:0000256" key="1">
    <source>
        <dbReference type="ARBA" id="ARBA00005086"/>
    </source>
</evidence>
<accession>A0ABP6H9Q4</accession>
<dbReference type="Pfam" id="PF00725">
    <property type="entry name" value="3HCDH"/>
    <property type="match status" value="1"/>
</dbReference>
<dbReference type="InterPro" id="IPR036291">
    <property type="entry name" value="NAD(P)-bd_dom_sf"/>
</dbReference>
<feature type="domain" description="3-hydroxyacyl-CoA dehydrogenase C-terminal" evidence="5">
    <location>
        <begin position="193"/>
        <end position="275"/>
    </location>
</feature>
<comment type="caution">
    <text evidence="7">The sequence shown here is derived from an EMBL/GenBank/DDBJ whole genome shotgun (WGS) entry which is preliminary data.</text>
</comment>
<dbReference type="InterPro" id="IPR006180">
    <property type="entry name" value="3-OHacyl-CoA_DH_CS"/>
</dbReference>
<protein>
    <submittedName>
        <fullName evidence="7">3-hydroxyacyl-CoA dehydrogenase</fullName>
    </submittedName>
</protein>
<dbReference type="RefSeq" id="WP_344194606.1">
    <property type="nucleotide sequence ID" value="NZ_BAAARN010000003.1"/>
</dbReference>
<dbReference type="Proteomes" id="UP001501326">
    <property type="component" value="Unassembled WGS sequence"/>
</dbReference>
<feature type="domain" description="3-hydroxyacyl-CoA dehydrogenase NAD binding" evidence="6">
    <location>
        <begin position="20"/>
        <end position="187"/>
    </location>
</feature>
<dbReference type="EMBL" id="BAAARN010000003">
    <property type="protein sequence ID" value="GAA2738244.1"/>
    <property type="molecule type" value="Genomic_DNA"/>
</dbReference>
<dbReference type="PANTHER" id="PTHR48075">
    <property type="entry name" value="3-HYDROXYACYL-COA DEHYDROGENASE FAMILY PROTEIN"/>
    <property type="match status" value="1"/>
</dbReference>
<keyword evidence="4" id="KW-1133">Transmembrane helix</keyword>
<gene>
    <name evidence="7" type="ORF">GCM10009867_28680</name>
</gene>
<evidence type="ECO:0000259" key="6">
    <source>
        <dbReference type="Pfam" id="PF02737"/>
    </source>
</evidence>
<keyword evidence="3" id="KW-0560">Oxidoreductase</keyword>
<evidence type="ECO:0000313" key="7">
    <source>
        <dbReference type="EMBL" id="GAA2738244.1"/>
    </source>
</evidence>
<comment type="pathway">
    <text evidence="1">Lipid metabolism; butanoate metabolism.</text>
</comment>
<evidence type="ECO:0000313" key="8">
    <source>
        <dbReference type="Proteomes" id="UP001501326"/>
    </source>
</evidence>
<dbReference type="Gene3D" id="3.40.50.720">
    <property type="entry name" value="NAD(P)-binding Rossmann-like Domain"/>
    <property type="match status" value="1"/>
</dbReference>
<evidence type="ECO:0000256" key="3">
    <source>
        <dbReference type="ARBA" id="ARBA00023002"/>
    </source>
</evidence>
<dbReference type="Gene3D" id="1.10.1040.10">
    <property type="entry name" value="N-(1-d-carboxylethyl)-l-norvaline Dehydrogenase, domain 2"/>
    <property type="match status" value="1"/>
</dbReference>
<organism evidence="7 8">
    <name type="scientific">Pedococcus aerophilus</name>
    <dbReference type="NCBI Taxonomy" id="436356"/>
    <lineage>
        <taxon>Bacteria</taxon>
        <taxon>Bacillati</taxon>
        <taxon>Actinomycetota</taxon>
        <taxon>Actinomycetes</taxon>
        <taxon>Micrococcales</taxon>
        <taxon>Intrasporangiaceae</taxon>
        <taxon>Pedococcus</taxon>
    </lineage>
</organism>
<proteinExistence type="inferred from homology"/>
<dbReference type="SUPFAM" id="SSF48179">
    <property type="entry name" value="6-phosphogluconate dehydrogenase C-terminal domain-like"/>
    <property type="match status" value="1"/>
</dbReference>
<dbReference type="InterPro" id="IPR006176">
    <property type="entry name" value="3-OHacyl-CoA_DH_NAD-bd"/>
</dbReference>
<sequence>MSTAGQDLTGTTPASGPAPVAVVGAGMVGLGWAVIFTRAGHPVRLVDTRQEALDRAPGALAAMWADVEDGPVPDSTTFTLDLEHAVGDAVHVQECVLEDVGLKAEVFTRIAEATAPQTVIASSTSALIPSSFTADVPGRERTLVAHPFNPPHLHTAVELVPAPWTSHEAMATTRALLAGAGMEPIELAQELDGFVVNRLQSAMIHEVFRLLGSGVVSAADIDAAVRGALAPRWLALGVVETIDLNAPAGIEDYVARYGGMYSRLAEVQRDPVDWQAVLDAGLAQERSATLPRERLDERRRWRDARLAAIARFREADAAAGPWPPDAD</sequence>
<reference evidence="8" key="1">
    <citation type="journal article" date="2019" name="Int. J. Syst. Evol. Microbiol.">
        <title>The Global Catalogue of Microorganisms (GCM) 10K type strain sequencing project: providing services to taxonomists for standard genome sequencing and annotation.</title>
        <authorList>
            <consortium name="The Broad Institute Genomics Platform"/>
            <consortium name="The Broad Institute Genome Sequencing Center for Infectious Disease"/>
            <person name="Wu L."/>
            <person name="Ma J."/>
        </authorList>
    </citation>
    <scope>NUCLEOTIDE SEQUENCE [LARGE SCALE GENOMIC DNA]</scope>
    <source>
        <strain evidence="8">JCM 16378</strain>
    </source>
</reference>
<comment type="similarity">
    <text evidence="2">Belongs to the 3-hydroxyacyl-CoA dehydrogenase family.</text>
</comment>
<dbReference type="InterPro" id="IPR013328">
    <property type="entry name" value="6PGD_dom2"/>
</dbReference>
<name>A0ABP6H9Q4_9MICO</name>
<feature type="transmembrane region" description="Helical" evidence="4">
    <location>
        <begin position="20"/>
        <end position="39"/>
    </location>
</feature>
<dbReference type="PANTHER" id="PTHR48075:SF1">
    <property type="entry name" value="LAMBDA-CRYSTALLIN HOMOLOG"/>
    <property type="match status" value="1"/>
</dbReference>
<evidence type="ECO:0000256" key="2">
    <source>
        <dbReference type="ARBA" id="ARBA00009463"/>
    </source>
</evidence>
<dbReference type="Pfam" id="PF02737">
    <property type="entry name" value="3HCDH_N"/>
    <property type="match status" value="1"/>
</dbReference>
<keyword evidence="4" id="KW-0472">Membrane</keyword>
<keyword evidence="4" id="KW-0812">Transmembrane</keyword>
<evidence type="ECO:0000256" key="4">
    <source>
        <dbReference type="SAM" id="Phobius"/>
    </source>
</evidence>
<keyword evidence="8" id="KW-1185">Reference proteome</keyword>
<dbReference type="InterPro" id="IPR008927">
    <property type="entry name" value="6-PGluconate_DH-like_C_sf"/>
</dbReference>
<evidence type="ECO:0000259" key="5">
    <source>
        <dbReference type="Pfam" id="PF00725"/>
    </source>
</evidence>
<dbReference type="NCBIfam" id="NF004783">
    <property type="entry name" value="PRK06129.1"/>
    <property type="match status" value="1"/>
</dbReference>
<dbReference type="InterPro" id="IPR006108">
    <property type="entry name" value="3HC_DH_C"/>
</dbReference>
<dbReference type="SUPFAM" id="SSF51735">
    <property type="entry name" value="NAD(P)-binding Rossmann-fold domains"/>
    <property type="match status" value="1"/>
</dbReference>